<gene>
    <name evidence="2" type="ORF">FAZ15_06510</name>
</gene>
<evidence type="ECO:0000313" key="2">
    <source>
        <dbReference type="EMBL" id="TJZ62157.1"/>
    </source>
</evidence>
<protein>
    <submittedName>
        <fullName evidence="2">Uncharacterized protein</fullName>
    </submittedName>
</protein>
<dbReference type="AlphaFoldDB" id="A0A4U0P482"/>
<keyword evidence="3" id="KW-1185">Reference proteome</keyword>
<feature type="chain" id="PRO_5020741047" evidence="1">
    <location>
        <begin position="26"/>
        <end position="96"/>
    </location>
</feature>
<name>A0A4U0P482_9SPHI</name>
<comment type="caution">
    <text evidence="2">The sequence shown here is derived from an EMBL/GenBank/DDBJ whole genome shotgun (WGS) entry which is preliminary data.</text>
</comment>
<organism evidence="2 3">
    <name type="scientific">Sphingobacterium olei</name>
    <dbReference type="NCBI Taxonomy" id="2571155"/>
    <lineage>
        <taxon>Bacteria</taxon>
        <taxon>Pseudomonadati</taxon>
        <taxon>Bacteroidota</taxon>
        <taxon>Sphingobacteriia</taxon>
        <taxon>Sphingobacteriales</taxon>
        <taxon>Sphingobacteriaceae</taxon>
        <taxon>Sphingobacterium</taxon>
    </lineage>
</organism>
<sequence length="96" mass="11001">MRKATILFAFAIVFAALSFTGNAKAQTELWFSYEPTHGFNQTKFYVTLFDNDTYDVFYLETDLQCMIDAMTYDLGDVPAGITRTFLTFSCKTIVFQ</sequence>
<dbReference type="EMBL" id="SUME01000002">
    <property type="protein sequence ID" value="TJZ62157.1"/>
    <property type="molecule type" value="Genomic_DNA"/>
</dbReference>
<feature type="signal peptide" evidence="1">
    <location>
        <begin position="1"/>
        <end position="25"/>
    </location>
</feature>
<accession>A0A4U0P482</accession>
<dbReference type="RefSeq" id="WP_136900501.1">
    <property type="nucleotide sequence ID" value="NZ_SUME01000002.1"/>
</dbReference>
<reference evidence="2 3" key="1">
    <citation type="submission" date="2019-04" db="EMBL/GenBank/DDBJ databases">
        <title>Sphingobacterium olei sp. nov., isolated from oil-contaminated soil.</title>
        <authorList>
            <person name="Liu B."/>
        </authorList>
    </citation>
    <scope>NUCLEOTIDE SEQUENCE [LARGE SCALE GENOMIC DNA]</scope>
    <source>
        <strain evidence="2 3">HAL-9</strain>
    </source>
</reference>
<evidence type="ECO:0000256" key="1">
    <source>
        <dbReference type="SAM" id="SignalP"/>
    </source>
</evidence>
<proteinExistence type="predicted"/>
<dbReference type="OrthoDB" id="9849817at2"/>
<keyword evidence="1" id="KW-0732">Signal</keyword>
<dbReference type="Proteomes" id="UP000306808">
    <property type="component" value="Unassembled WGS sequence"/>
</dbReference>
<evidence type="ECO:0000313" key="3">
    <source>
        <dbReference type="Proteomes" id="UP000306808"/>
    </source>
</evidence>